<keyword evidence="3" id="KW-1185">Reference proteome</keyword>
<accession>A0A6A6V824</accession>
<keyword evidence="1" id="KW-0472">Membrane</keyword>
<evidence type="ECO:0000313" key="2">
    <source>
        <dbReference type="EMBL" id="KAF2745884.1"/>
    </source>
</evidence>
<name>A0A6A6V824_9PLEO</name>
<evidence type="ECO:0000313" key="3">
    <source>
        <dbReference type="Proteomes" id="UP000799440"/>
    </source>
</evidence>
<keyword evidence="1" id="KW-1133">Transmembrane helix</keyword>
<proteinExistence type="predicted"/>
<dbReference type="AlphaFoldDB" id="A0A6A6V824"/>
<gene>
    <name evidence="2" type="ORF">M011DRAFT_124720</name>
</gene>
<reference evidence="2" key="1">
    <citation type="journal article" date="2020" name="Stud. Mycol.">
        <title>101 Dothideomycetes genomes: a test case for predicting lifestyles and emergence of pathogens.</title>
        <authorList>
            <person name="Haridas S."/>
            <person name="Albert R."/>
            <person name="Binder M."/>
            <person name="Bloem J."/>
            <person name="Labutti K."/>
            <person name="Salamov A."/>
            <person name="Andreopoulos B."/>
            <person name="Baker S."/>
            <person name="Barry K."/>
            <person name="Bills G."/>
            <person name="Bluhm B."/>
            <person name="Cannon C."/>
            <person name="Castanera R."/>
            <person name="Culley D."/>
            <person name="Daum C."/>
            <person name="Ezra D."/>
            <person name="Gonzalez J."/>
            <person name="Henrissat B."/>
            <person name="Kuo A."/>
            <person name="Liang C."/>
            <person name="Lipzen A."/>
            <person name="Lutzoni F."/>
            <person name="Magnuson J."/>
            <person name="Mondo S."/>
            <person name="Nolan M."/>
            <person name="Ohm R."/>
            <person name="Pangilinan J."/>
            <person name="Park H.-J."/>
            <person name="Ramirez L."/>
            <person name="Alfaro M."/>
            <person name="Sun H."/>
            <person name="Tritt A."/>
            <person name="Yoshinaga Y."/>
            <person name="Zwiers L.-H."/>
            <person name="Turgeon B."/>
            <person name="Goodwin S."/>
            <person name="Spatafora J."/>
            <person name="Crous P."/>
            <person name="Grigoriev I."/>
        </authorList>
    </citation>
    <scope>NUCLEOTIDE SEQUENCE</scope>
    <source>
        <strain evidence="2">CBS 119925</strain>
    </source>
</reference>
<feature type="transmembrane region" description="Helical" evidence="1">
    <location>
        <begin position="12"/>
        <end position="32"/>
    </location>
</feature>
<feature type="transmembrane region" description="Helical" evidence="1">
    <location>
        <begin position="81"/>
        <end position="106"/>
    </location>
</feature>
<keyword evidence="1" id="KW-0812">Transmembrane</keyword>
<dbReference type="EMBL" id="MU006580">
    <property type="protein sequence ID" value="KAF2745884.1"/>
    <property type="molecule type" value="Genomic_DNA"/>
</dbReference>
<sequence>MHWWWTSWNTPSPLASSIPLLSFTTTIFWHSWTFRTPIPTRRSFVRVQRWRRYAWTPSSPSTTLGVWMRRVPAIVSAGRDMSSGCVALPLTLLTFQPVFLILYTLFHMRAKT</sequence>
<evidence type="ECO:0000256" key="1">
    <source>
        <dbReference type="SAM" id="Phobius"/>
    </source>
</evidence>
<organism evidence="2 3">
    <name type="scientific">Sporormia fimetaria CBS 119925</name>
    <dbReference type="NCBI Taxonomy" id="1340428"/>
    <lineage>
        <taxon>Eukaryota</taxon>
        <taxon>Fungi</taxon>
        <taxon>Dikarya</taxon>
        <taxon>Ascomycota</taxon>
        <taxon>Pezizomycotina</taxon>
        <taxon>Dothideomycetes</taxon>
        <taxon>Pleosporomycetidae</taxon>
        <taxon>Pleosporales</taxon>
        <taxon>Sporormiaceae</taxon>
        <taxon>Sporormia</taxon>
    </lineage>
</organism>
<dbReference type="Proteomes" id="UP000799440">
    <property type="component" value="Unassembled WGS sequence"/>
</dbReference>
<protein>
    <submittedName>
        <fullName evidence="2">Uncharacterized protein</fullName>
    </submittedName>
</protein>